<dbReference type="InterPro" id="IPR021986">
    <property type="entry name" value="Spherulin4"/>
</dbReference>
<accession>A0A8S5PBH3</accession>
<protein>
    <submittedName>
        <fullName evidence="1">Spherulation-specific family 4</fullName>
    </submittedName>
</protein>
<dbReference type="PANTHER" id="PTHR35040:SF7">
    <property type="entry name" value="FIBRONECTIN TYPE-III DOMAIN-CONTAINING PROTEIN-RELATED"/>
    <property type="match status" value="1"/>
</dbReference>
<dbReference type="EMBL" id="BK015380">
    <property type="protein sequence ID" value="DAE03957.1"/>
    <property type="molecule type" value="Genomic_DNA"/>
</dbReference>
<proteinExistence type="predicted"/>
<dbReference type="PANTHER" id="PTHR35040">
    <property type="match status" value="1"/>
</dbReference>
<reference evidence="1" key="1">
    <citation type="journal article" date="2021" name="Proc. Natl. Acad. Sci. U.S.A.">
        <title>A Catalog of Tens of Thousands of Viruses from Human Metagenomes Reveals Hidden Associations with Chronic Diseases.</title>
        <authorList>
            <person name="Tisza M.J."/>
            <person name="Buck C.B."/>
        </authorList>
    </citation>
    <scope>NUCLEOTIDE SEQUENCE</scope>
    <source>
        <strain evidence="1">Ctuka10</strain>
    </source>
</reference>
<name>A0A8S5PBH3_9CAUD</name>
<sequence length="730" mass="77544">MADLTWYSREGADQRFLTRTEAASLATKDESTQGDAALGGRIDAVKATAEAALPSATAASTFATKAEVEAVKQAIPQVPAAPDLSGYATKSEMQAADTSLGQRIDRVSGVATAAATKAELAQYATTTSVAGTYATKESLAGYLKATDASGTYATKAQLAQAQLGGNQNAPDLSGLATEAEMRQANSSLSARIDQVKATADAALTPAAASASYATKAEVSAAKSVADGALPKTEAASKYAAKTDLAAYATSTSVASTYATKESVTSATAPISGLSSKVSSLETAIGTKADSSSLSGLLSKPEAESTYSTKVQAAAMGDSIRNARAVADAALPRAEAASTYATKADLAKVQAGGGGKGDLSAYLTRDDAYSAFVQQQNLERYLAQYETLEAANALTLRVDALSKTITPFKPGERYYSPVTYFWPDYYEDGKPGKTSKWAQILKFAGSLGIVILNRNSGNWDTYDKDFDTQAKLALAAGAKRAVFYVKTQYLAATLPQGDPGRNNIPNVDKYTEDYIFGQIAKAKTQYGDVCQGVFLDETINGWGAQAGRVPAYKRLIDRIRTAYGKDFLIVVNSGSNISEDMCRLDFDVCMMFEKDASAFLVEDPGTPILPDHMKQYPSTRWWAVVHGVTSENYKSVFDKADKLGISHLYITDGQLREDPQRGGQWEPVGNPYANPPSAHIHELVVPWLKGYLPLKLEVDELRTRPKVLSLGKHEAVPSGTPAGTIIVRKDA</sequence>
<organism evidence="1">
    <name type="scientific">Siphoviridae sp. ctuka10</name>
    <dbReference type="NCBI Taxonomy" id="2825716"/>
    <lineage>
        <taxon>Viruses</taxon>
        <taxon>Duplodnaviria</taxon>
        <taxon>Heunggongvirae</taxon>
        <taxon>Uroviricota</taxon>
        <taxon>Caudoviricetes</taxon>
    </lineage>
</organism>
<evidence type="ECO:0000313" key="1">
    <source>
        <dbReference type="EMBL" id="DAE03957.1"/>
    </source>
</evidence>
<dbReference type="Pfam" id="PF12138">
    <property type="entry name" value="Spherulin4"/>
    <property type="match status" value="1"/>
</dbReference>